<evidence type="ECO:0000256" key="5">
    <source>
        <dbReference type="SAM" id="MobiDB-lite"/>
    </source>
</evidence>
<dbReference type="AlphaFoldDB" id="A0A518DMZ9"/>
<feature type="domain" description="PPIase cyclophilin-type" evidence="7">
    <location>
        <begin position="244"/>
        <end position="382"/>
    </location>
</feature>
<dbReference type="InterPro" id="IPR020892">
    <property type="entry name" value="Cyclophilin-type_PPIase_CS"/>
</dbReference>
<dbReference type="CDD" id="cd00317">
    <property type="entry name" value="cyclophilin"/>
    <property type="match status" value="1"/>
</dbReference>
<dbReference type="Pfam" id="PF00160">
    <property type="entry name" value="Pro_isomerase"/>
    <property type="match status" value="1"/>
</dbReference>
<feature type="compositionally biased region" description="Basic and acidic residues" evidence="5">
    <location>
        <begin position="37"/>
        <end position="58"/>
    </location>
</feature>
<keyword evidence="6" id="KW-0732">Signal</keyword>
<keyword evidence="3" id="KW-0697">Rotamase</keyword>
<feature type="signal peptide" evidence="6">
    <location>
        <begin position="1"/>
        <end position="22"/>
    </location>
</feature>
<organism evidence="8 9">
    <name type="scientific">Lignipirellula cremea</name>
    <dbReference type="NCBI Taxonomy" id="2528010"/>
    <lineage>
        <taxon>Bacteria</taxon>
        <taxon>Pseudomonadati</taxon>
        <taxon>Planctomycetota</taxon>
        <taxon>Planctomycetia</taxon>
        <taxon>Pirellulales</taxon>
        <taxon>Pirellulaceae</taxon>
        <taxon>Lignipirellula</taxon>
    </lineage>
</organism>
<evidence type="ECO:0000256" key="6">
    <source>
        <dbReference type="SAM" id="SignalP"/>
    </source>
</evidence>
<evidence type="ECO:0000259" key="7">
    <source>
        <dbReference type="PROSITE" id="PS50072"/>
    </source>
</evidence>
<evidence type="ECO:0000256" key="1">
    <source>
        <dbReference type="ARBA" id="ARBA00007365"/>
    </source>
</evidence>
<proteinExistence type="inferred from homology"/>
<dbReference type="RefSeq" id="WP_231756530.1">
    <property type="nucleotide sequence ID" value="NZ_CP036433.1"/>
</dbReference>
<dbReference type="GO" id="GO:0003755">
    <property type="term" value="F:peptidyl-prolyl cis-trans isomerase activity"/>
    <property type="evidence" value="ECO:0007669"/>
    <property type="project" value="UniProtKB-KW"/>
</dbReference>
<dbReference type="PROSITE" id="PS00170">
    <property type="entry name" value="CSA_PPIASE_1"/>
    <property type="match status" value="1"/>
</dbReference>
<dbReference type="SUPFAM" id="SSF50891">
    <property type="entry name" value="Cyclophilin-like"/>
    <property type="match status" value="1"/>
</dbReference>
<comment type="similarity">
    <text evidence="1">Belongs to the cyclophilin-type PPIase family.</text>
</comment>
<sequence precursor="true">MSYRIFWSAILLGLCIAPFAAADDPAPSAAAPAADAPADKPADAPADKPADAPADKPADAPAAEAPEDGLTPHEKFVATLSSFNGMKDQAIGLREQIAVAPAAQRQAMIGEYYGLIQRLNDQVGKLKETSLAAYVAQPNEDRLVIRTLLGVLHNSLQSGDAEEAKEIADALVKHDCQEKAAFSLIAETAMHNGDDATALKYFQKAKEADLLSDFAKGYLAELEIRAAEAKADDLPRVKLTTTKGDIVLELFENEAPQTVGNFVNLVEKGFYDGTPFHRVLEGFMAQGGDPEGTGMGGPGYRIKDEYGRPDHRKHYTGAVAMAHSAAENSAGSQFYMTFRPTSQLDGGYTVFGRVMEGMDIVNSLQKRDPNAHPPLPEPDKIVKAEVLRKRDHVYEPTIFARDEPAPDADDKKPEGDDKKPEGDKPADDDKKPEADDDKKPEADDKKPADEEKKPEGDKPAAETEEKAADADKKPAEEEKKPAAVEEKADADKATSDE</sequence>
<name>A0A518DMZ9_9BACT</name>
<dbReference type="EMBL" id="CP036433">
    <property type="protein sequence ID" value="QDU93215.1"/>
    <property type="molecule type" value="Genomic_DNA"/>
</dbReference>
<dbReference type="InterPro" id="IPR029000">
    <property type="entry name" value="Cyclophilin-like_dom_sf"/>
</dbReference>
<keyword evidence="9" id="KW-1185">Reference proteome</keyword>
<dbReference type="KEGG" id="lcre:Pla8534_09940"/>
<evidence type="ECO:0000256" key="2">
    <source>
        <dbReference type="ARBA" id="ARBA00013194"/>
    </source>
</evidence>
<reference evidence="8 9" key="1">
    <citation type="submission" date="2019-02" db="EMBL/GenBank/DDBJ databases">
        <title>Deep-cultivation of Planctomycetes and their phenomic and genomic characterization uncovers novel biology.</title>
        <authorList>
            <person name="Wiegand S."/>
            <person name="Jogler M."/>
            <person name="Boedeker C."/>
            <person name="Pinto D."/>
            <person name="Vollmers J."/>
            <person name="Rivas-Marin E."/>
            <person name="Kohn T."/>
            <person name="Peeters S.H."/>
            <person name="Heuer A."/>
            <person name="Rast P."/>
            <person name="Oberbeckmann S."/>
            <person name="Bunk B."/>
            <person name="Jeske O."/>
            <person name="Meyerdierks A."/>
            <person name="Storesund J.E."/>
            <person name="Kallscheuer N."/>
            <person name="Luecker S."/>
            <person name="Lage O.M."/>
            <person name="Pohl T."/>
            <person name="Merkel B.J."/>
            <person name="Hornburger P."/>
            <person name="Mueller R.-W."/>
            <person name="Bruemmer F."/>
            <person name="Labrenz M."/>
            <person name="Spormann A.M."/>
            <person name="Op den Camp H."/>
            <person name="Overmann J."/>
            <person name="Amann R."/>
            <person name="Jetten M.S.M."/>
            <person name="Mascher T."/>
            <person name="Medema M.H."/>
            <person name="Devos D.P."/>
            <person name="Kaster A.-K."/>
            <person name="Ovreas L."/>
            <person name="Rohde M."/>
            <person name="Galperin M.Y."/>
            <person name="Jogler C."/>
        </authorList>
    </citation>
    <scope>NUCLEOTIDE SEQUENCE [LARGE SCALE GENOMIC DNA]</scope>
    <source>
        <strain evidence="8 9">Pla85_3_4</strain>
    </source>
</reference>
<dbReference type="PROSITE" id="PS50072">
    <property type="entry name" value="CSA_PPIASE_2"/>
    <property type="match status" value="1"/>
</dbReference>
<accession>A0A518DMZ9</accession>
<dbReference type="Gene3D" id="2.40.100.10">
    <property type="entry name" value="Cyclophilin-like"/>
    <property type="match status" value="1"/>
</dbReference>
<dbReference type="PANTHER" id="PTHR45625:SF4">
    <property type="entry name" value="PEPTIDYLPROLYL ISOMERASE DOMAIN AND WD REPEAT-CONTAINING PROTEIN 1"/>
    <property type="match status" value="1"/>
</dbReference>
<dbReference type="Proteomes" id="UP000317648">
    <property type="component" value="Chromosome"/>
</dbReference>
<dbReference type="PANTHER" id="PTHR45625">
    <property type="entry name" value="PEPTIDYL-PROLYL CIS-TRANS ISOMERASE-RELATED"/>
    <property type="match status" value="1"/>
</dbReference>
<dbReference type="SUPFAM" id="SSF48452">
    <property type="entry name" value="TPR-like"/>
    <property type="match status" value="1"/>
</dbReference>
<dbReference type="GO" id="GO:0006457">
    <property type="term" value="P:protein folding"/>
    <property type="evidence" value="ECO:0007669"/>
    <property type="project" value="InterPro"/>
</dbReference>
<dbReference type="PRINTS" id="PR00153">
    <property type="entry name" value="CSAPPISMRASE"/>
</dbReference>
<evidence type="ECO:0000313" key="8">
    <source>
        <dbReference type="EMBL" id="QDU93215.1"/>
    </source>
</evidence>
<dbReference type="InterPro" id="IPR002130">
    <property type="entry name" value="Cyclophilin-type_PPIase_dom"/>
</dbReference>
<dbReference type="InterPro" id="IPR044666">
    <property type="entry name" value="Cyclophilin_A-like"/>
</dbReference>
<gene>
    <name evidence="8" type="primary">ppiB_2</name>
    <name evidence="8" type="ORF">Pla8534_09940</name>
</gene>
<evidence type="ECO:0000313" key="9">
    <source>
        <dbReference type="Proteomes" id="UP000317648"/>
    </source>
</evidence>
<protein>
    <recommendedName>
        <fullName evidence="2">peptidylprolyl isomerase</fullName>
        <ecNumber evidence="2">5.2.1.8</ecNumber>
    </recommendedName>
</protein>
<feature type="region of interest" description="Disordered" evidence="5">
    <location>
        <begin position="26"/>
        <end position="70"/>
    </location>
</feature>
<keyword evidence="4 8" id="KW-0413">Isomerase</keyword>
<evidence type="ECO:0000256" key="3">
    <source>
        <dbReference type="ARBA" id="ARBA00023110"/>
    </source>
</evidence>
<dbReference type="InterPro" id="IPR011990">
    <property type="entry name" value="TPR-like_helical_dom_sf"/>
</dbReference>
<dbReference type="EC" id="5.2.1.8" evidence="2"/>
<feature type="chain" id="PRO_5021776321" description="peptidylprolyl isomerase" evidence="6">
    <location>
        <begin position="23"/>
        <end position="497"/>
    </location>
</feature>
<feature type="region of interest" description="Disordered" evidence="5">
    <location>
        <begin position="394"/>
        <end position="497"/>
    </location>
</feature>
<evidence type="ECO:0000256" key="4">
    <source>
        <dbReference type="ARBA" id="ARBA00023235"/>
    </source>
</evidence>
<feature type="compositionally biased region" description="Low complexity" evidence="5">
    <location>
        <begin position="26"/>
        <end position="36"/>
    </location>
</feature>